<protein>
    <recommendedName>
        <fullName evidence="5">VWFA domain-containing protein</fullName>
    </recommendedName>
</protein>
<evidence type="ECO:0000256" key="2">
    <source>
        <dbReference type="SAM" id="Phobius"/>
    </source>
</evidence>
<comment type="caution">
    <text evidence="3">The sequence shown here is derived from an EMBL/GenBank/DDBJ whole genome shotgun (WGS) entry which is preliminary data.</text>
</comment>
<keyword evidence="2" id="KW-0812">Transmembrane</keyword>
<accession>A0AAD4MWG9</accession>
<keyword evidence="2" id="KW-0472">Membrane</keyword>
<evidence type="ECO:0000313" key="4">
    <source>
        <dbReference type="Proteomes" id="UP001201812"/>
    </source>
</evidence>
<proteinExistence type="predicted"/>
<evidence type="ECO:0008006" key="5">
    <source>
        <dbReference type="Google" id="ProtNLM"/>
    </source>
</evidence>
<evidence type="ECO:0000256" key="1">
    <source>
        <dbReference type="SAM" id="MobiDB-lite"/>
    </source>
</evidence>
<dbReference type="AlphaFoldDB" id="A0AAD4MWG9"/>
<organism evidence="3 4">
    <name type="scientific">Ditylenchus destructor</name>
    <dbReference type="NCBI Taxonomy" id="166010"/>
    <lineage>
        <taxon>Eukaryota</taxon>
        <taxon>Metazoa</taxon>
        <taxon>Ecdysozoa</taxon>
        <taxon>Nematoda</taxon>
        <taxon>Chromadorea</taxon>
        <taxon>Rhabditida</taxon>
        <taxon>Tylenchina</taxon>
        <taxon>Tylenchomorpha</taxon>
        <taxon>Sphaerularioidea</taxon>
        <taxon>Anguinidae</taxon>
        <taxon>Anguininae</taxon>
        <taxon>Ditylenchus</taxon>
    </lineage>
</organism>
<gene>
    <name evidence="3" type="ORF">DdX_12360</name>
</gene>
<feature type="compositionally biased region" description="Basic and acidic residues" evidence="1">
    <location>
        <begin position="914"/>
        <end position="931"/>
    </location>
</feature>
<dbReference type="Proteomes" id="UP001201812">
    <property type="component" value="Unassembled WGS sequence"/>
</dbReference>
<keyword evidence="4" id="KW-1185">Reference proteome</keyword>
<feature type="transmembrane region" description="Helical" evidence="2">
    <location>
        <begin position="16"/>
        <end position="43"/>
    </location>
</feature>
<keyword evidence="2" id="KW-1133">Transmembrane helix</keyword>
<sequence>MDALKHQFRHHGRERIIAFALAGFAIVSLALFIAGAIMLGVGISKVNSAADMVKNCSTLSTSLTSTQIPNGGGNGDGGDNKKCPTCPLCPTDQAQPIPYFLTLQMQNVTRTQLEQNYSTTLEQLQQQLQLLLPDASVITVLSITPQLNAAQSSFVAESTEETELDDQTSNESSGAIVSIIYTSSKMPKSVDELKQKIEQSGNSNATNQPVITVSYIQNSQAPQTQTLDNQMCTRINPKPDIVLPPGEKLYPCARRIAFIMDSTDMTPGDIFTKRFEFLANTVLNDKWNHFERVGYGKFSQVIAYHDFGTYPTYDSLKKIINDDANQPVLKNASLIAALRSLNNYYKTDGILRSSVIVFITKALKEDVDRVVRWENKGNSLKMAVTLVTVGPSQGDGARINIDQLNRLGLPIIQWENTNEDIPDWEQKFWKAYTCSNTQSSQMAKRSELKMDAEELLYRSISTRDSKAYARQLLERIEYSQKHRKHAHFSGLAPVKHQNDEVEENPDSEPFSPCEKKIVIVYDVSTAITAGEFKKQLNFLSDKLLANNWNHFERLGLGFYGTAALLNPFKIMGSVDKAKSYIQFTYQSRRNASLSTLLGALALEDMYRQTNGDSDSSSQNISTIVFVSNPSARDIQRAIPYAKQVDSYGRLTFVALKPRKVGPRQLAGLVSSDHVIPWDITNKDEPNNWQMLFQNAYDCPGDAGSNPGLREKQQDFLTNSLFASEWNHFERLGLGNYNKYSSFTPFGSFNSSESERERVKNTITSWYSTRLLGSLHTALADMRDKFPNNGSQPNAFIVFCSEAREKDVQLAAKAAQDLIARGRLTFVALNDVDVERLKTLSPNIIKWNMTETDEPEDWHYEFDDAYNCDDPPTSDSSNSASENINNQVNVDIDINIASVPLPPCRSNDPGCAKLHNTERQQSNDDSRQSEDV</sequence>
<reference evidence="3" key="1">
    <citation type="submission" date="2022-01" db="EMBL/GenBank/DDBJ databases">
        <title>Genome Sequence Resource for Two Populations of Ditylenchus destructor, the Migratory Endoparasitic Phytonematode.</title>
        <authorList>
            <person name="Zhang H."/>
            <person name="Lin R."/>
            <person name="Xie B."/>
        </authorList>
    </citation>
    <scope>NUCLEOTIDE SEQUENCE</scope>
    <source>
        <strain evidence="3">BazhouSP</strain>
    </source>
</reference>
<dbReference type="EMBL" id="JAKKPZ010000040">
    <property type="protein sequence ID" value="KAI1707525.1"/>
    <property type="molecule type" value="Genomic_DNA"/>
</dbReference>
<name>A0AAD4MWG9_9BILA</name>
<feature type="region of interest" description="Disordered" evidence="1">
    <location>
        <begin position="904"/>
        <end position="931"/>
    </location>
</feature>
<evidence type="ECO:0000313" key="3">
    <source>
        <dbReference type="EMBL" id="KAI1707525.1"/>
    </source>
</evidence>